<evidence type="ECO:0000313" key="2">
    <source>
        <dbReference type="Proteomes" id="UP000316096"/>
    </source>
</evidence>
<proteinExistence type="predicted"/>
<dbReference type="RefSeq" id="WP_141962394.1">
    <property type="nucleotide sequence ID" value="NZ_VFOZ01000002.1"/>
</dbReference>
<dbReference type="OrthoDB" id="3872623at2"/>
<comment type="caution">
    <text evidence="1">The sequence shown here is derived from an EMBL/GenBank/DDBJ whole genome shotgun (WGS) entry which is preliminary data.</text>
</comment>
<gene>
    <name evidence="1" type="ORF">FB559_7654</name>
</gene>
<evidence type="ECO:0000313" key="1">
    <source>
        <dbReference type="EMBL" id="TQL90351.1"/>
    </source>
</evidence>
<dbReference type="EMBL" id="VFOZ01000002">
    <property type="protein sequence ID" value="TQL90351.1"/>
    <property type="molecule type" value="Genomic_DNA"/>
</dbReference>
<keyword evidence="2" id="KW-1185">Reference proteome</keyword>
<reference evidence="1 2" key="1">
    <citation type="submission" date="2019-06" db="EMBL/GenBank/DDBJ databases">
        <title>Sequencing the genomes of 1000 actinobacteria strains.</title>
        <authorList>
            <person name="Klenk H.-P."/>
        </authorList>
    </citation>
    <scope>NUCLEOTIDE SEQUENCE [LARGE SCALE GENOMIC DNA]</scope>
    <source>
        <strain evidence="1 2">DSM 102200</strain>
    </source>
</reference>
<organism evidence="1 2">
    <name type="scientific">Actinoallomurus bryophytorum</name>
    <dbReference type="NCBI Taxonomy" id="1490222"/>
    <lineage>
        <taxon>Bacteria</taxon>
        <taxon>Bacillati</taxon>
        <taxon>Actinomycetota</taxon>
        <taxon>Actinomycetes</taxon>
        <taxon>Streptosporangiales</taxon>
        <taxon>Thermomonosporaceae</taxon>
        <taxon>Actinoallomurus</taxon>
    </lineage>
</organism>
<dbReference type="Proteomes" id="UP000316096">
    <property type="component" value="Unassembled WGS sequence"/>
</dbReference>
<dbReference type="AlphaFoldDB" id="A0A543BZU9"/>
<name>A0A543BZU9_9ACTN</name>
<sequence length="75" mass="8558">MLPIDPDADIGRRAWIDCPRCRDHERCDDCRSGRNCGTHWRYLLANSGSVLHVQCPACTHLWDHETYFGRSGDAA</sequence>
<protein>
    <submittedName>
        <fullName evidence="1">Uncharacterized protein</fullName>
    </submittedName>
</protein>
<accession>A0A543BZU9</accession>